<dbReference type="InterPro" id="IPR024920">
    <property type="entry name" value="Dihydroorotate_DH_1"/>
</dbReference>
<dbReference type="RefSeq" id="WP_212977737.1">
    <property type="nucleotide sequence ID" value="NZ_AP025343.1"/>
</dbReference>
<comment type="caution">
    <text evidence="13">The sequence shown here is derived from an EMBL/GenBank/DDBJ whole genome shotgun (WGS) entry which is preliminary data.</text>
</comment>
<evidence type="ECO:0000256" key="8">
    <source>
        <dbReference type="ARBA" id="ARBA00022643"/>
    </source>
</evidence>
<accession>A0A919Y874</accession>
<dbReference type="PANTHER" id="PTHR48109:SF1">
    <property type="entry name" value="DIHYDROOROTATE DEHYDROGENASE (FUMARATE)"/>
    <property type="match status" value="1"/>
</dbReference>
<feature type="binding site" evidence="11">
    <location>
        <position position="136"/>
    </location>
    <ligand>
        <name>substrate</name>
    </ligand>
</feature>
<dbReference type="GO" id="GO:0044205">
    <property type="term" value="P:'de novo' UMP biosynthetic process"/>
    <property type="evidence" value="ECO:0007669"/>
    <property type="project" value="UniProtKB-UniRule"/>
</dbReference>
<feature type="binding site" evidence="11">
    <location>
        <begin position="69"/>
        <end position="73"/>
    </location>
    <ligand>
        <name>substrate</name>
    </ligand>
</feature>
<keyword evidence="14" id="KW-1185">Reference proteome</keyword>
<dbReference type="GO" id="GO:0006207">
    <property type="term" value="P:'de novo' pyrimidine nucleobase biosynthetic process"/>
    <property type="evidence" value="ECO:0007669"/>
    <property type="project" value="TreeGrafter"/>
</dbReference>
<dbReference type="InterPro" id="IPR013785">
    <property type="entry name" value="Aldolase_TIM"/>
</dbReference>
<feature type="binding site" evidence="11">
    <location>
        <begin position="252"/>
        <end position="253"/>
    </location>
    <ligand>
        <name>FMN</name>
        <dbReference type="ChEBI" id="CHEBI:58210"/>
    </ligand>
</feature>
<feature type="active site" description="Nucleophile" evidence="11">
    <location>
        <position position="139"/>
    </location>
</feature>
<evidence type="ECO:0000313" key="14">
    <source>
        <dbReference type="Proteomes" id="UP000682811"/>
    </source>
</evidence>
<organism evidence="13 14">
    <name type="scientific">Paenibacillus azoreducens</name>
    <dbReference type="NCBI Taxonomy" id="116718"/>
    <lineage>
        <taxon>Bacteria</taxon>
        <taxon>Bacillati</taxon>
        <taxon>Bacillota</taxon>
        <taxon>Bacilli</taxon>
        <taxon>Bacillales</taxon>
        <taxon>Paenibacillaceae</taxon>
        <taxon>Paenibacillus</taxon>
    </lineage>
</organism>
<evidence type="ECO:0000256" key="7">
    <source>
        <dbReference type="ARBA" id="ARBA00022630"/>
    </source>
</evidence>
<evidence type="ECO:0000256" key="11">
    <source>
        <dbReference type="HAMAP-Rule" id="MF_00224"/>
    </source>
</evidence>
<feature type="binding site" evidence="11">
    <location>
        <begin position="201"/>
        <end position="202"/>
    </location>
    <ligand>
        <name>substrate</name>
    </ligand>
</feature>
<evidence type="ECO:0000259" key="12">
    <source>
        <dbReference type="Pfam" id="PF01180"/>
    </source>
</evidence>
<keyword evidence="7 11" id="KW-0285">Flavoprotein</keyword>
<protein>
    <recommendedName>
        <fullName evidence="11">Dihydroorotate dehydrogenase</fullName>
        <shortName evidence="11">DHOD</shortName>
        <shortName evidence="11">DHODase</shortName>
        <shortName evidence="11">DHOdehase</shortName>
        <ecNumber evidence="11">1.3.-.-</ecNumber>
    </recommendedName>
</protein>
<dbReference type="NCBIfam" id="TIGR01037">
    <property type="entry name" value="pyrD_sub1_fam"/>
    <property type="match status" value="1"/>
</dbReference>
<feature type="binding site" evidence="11">
    <location>
        <begin position="274"/>
        <end position="275"/>
    </location>
    <ligand>
        <name>FMN</name>
        <dbReference type="ChEBI" id="CHEBI:58210"/>
    </ligand>
</feature>
<dbReference type="InterPro" id="IPR033888">
    <property type="entry name" value="DHOD_1B"/>
</dbReference>
<evidence type="ECO:0000256" key="4">
    <source>
        <dbReference type="ARBA" id="ARBA00008008"/>
    </source>
</evidence>
<evidence type="ECO:0000256" key="9">
    <source>
        <dbReference type="ARBA" id="ARBA00022975"/>
    </source>
</evidence>
<dbReference type="GO" id="GO:0005737">
    <property type="term" value="C:cytoplasm"/>
    <property type="evidence" value="ECO:0007669"/>
    <property type="project" value="UniProtKB-SubCell"/>
</dbReference>
<dbReference type="Gene3D" id="3.20.20.70">
    <property type="entry name" value="Aldolase class I"/>
    <property type="match status" value="1"/>
</dbReference>
<dbReference type="CDD" id="cd04740">
    <property type="entry name" value="DHOD_1B_like"/>
    <property type="match status" value="1"/>
</dbReference>
<evidence type="ECO:0000256" key="2">
    <source>
        <dbReference type="ARBA" id="ARBA00004496"/>
    </source>
</evidence>
<keyword evidence="9 11" id="KW-0665">Pyrimidine biosynthesis</keyword>
<feature type="binding site" evidence="11">
    <location>
        <position position="99"/>
    </location>
    <ligand>
        <name>FMN</name>
        <dbReference type="ChEBI" id="CHEBI:58210"/>
    </ligand>
</feature>
<comment type="catalytic activity">
    <reaction evidence="11">
        <text>(S)-dihydroorotate + A = orotate + AH2</text>
        <dbReference type="Rhea" id="RHEA:18073"/>
        <dbReference type="ChEBI" id="CHEBI:13193"/>
        <dbReference type="ChEBI" id="CHEBI:17499"/>
        <dbReference type="ChEBI" id="CHEBI:30839"/>
        <dbReference type="ChEBI" id="CHEBI:30864"/>
    </reaction>
</comment>
<feature type="binding site" evidence="11">
    <location>
        <position position="174"/>
    </location>
    <ligand>
        <name>FMN</name>
        <dbReference type="ChEBI" id="CHEBI:58210"/>
    </ligand>
</feature>
<name>A0A919Y874_9BACL</name>
<keyword evidence="10 11" id="KW-0560">Oxidoreductase</keyword>
<dbReference type="Pfam" id="PF01180">
    <property type="entry name" value="DHO_dh"/>
    <property type="match status" value="1"/>
</dbReference>
<evidence type="ECO:0000313" key="13">
    <source>
        <dbReference type="EMBL" id="GIO46761.1"/>
    </source>
</evidence>
<dbReference type="PIRSF" id="PIRSF000164">
    <property type="entry name" value="DHO_oxidase"/>
    <property type="match status" value="1"/>
</dbReference>
<proteinExistence type="inferred from homology"/>
<dbReference type="HAMAP" id="MF_00224">
    <property type="entry name" value="DHO_dh_type1"/>
    <property type="match status" value="1"/>
</dbReference>
<comment type="function">
    <text evidence="11">Catalyzes the conversion of dihydroorotate to orotate.</text>
</comment>
<feature type="binding site" evidence="11">
    <location>
        <position position="200"/>
    </location>
    <ligand>
        <name>FMN</name>
        <dbReference type="ChEBI" id="CHEBI:58210"/>
    </ligand>
</feature>
<feature type="domain" description="Dihydroorotate dehydrogenase catalytic" evidence="12">
    <location>
        <begin position="4"/>
        <end position="295"/>
    </location>
</feature>
<dbReference type="FunFam" id="3.20.20.70:FF:000027">
    <property type="entry name" value="Dihydropyrimidine dehydrogenase [NADP(+)]"/>
    <property type="match status" value="1"/>
</dbReference>
<evidence type="ECO:0000256" key="10">
    <source>
        <dbReference type="ARBA" id="ARBA00023002"/>
    </source>
</evidence>
<dbReference type="InterPro" id="IPR005720">
    <property type="entry name" value="Dihydroorotate_DH_cat"/>
</dbReference>
<feature type="binding site" evidence="11">
    <location>
        <position position="21"/>
    </location>
    <ligand>
        <name>FMN</name>
        <dbReference type="ChEBI" id="CHEBI:58210"/>
    </ligand>
</feature>
<evidence type="ECO:0000256" key="1">
    <source>
        <dbReference type="ARBA" id="ARBA00001694"/>
    </source>
</evidence>
<evidence type="ECO:0000256" key="6">
    <source>
        <dbReference type="ARBA" id="ARBA00022490"/>
    </source>
</evidence>
<comment type="similarity">
    <text evidence="4 11">Belongs to the dihydroorotate dehydrogenase family. Type 1 subfamily.</text>
</comment>
<feature type="binding site" evidence="11">
    <location>
        <begin position="45"/>
        <end position="46"/>
    </location>
    <ligand>
        <name>FMN</name>
        <dbReference type="ChEBI" id="CHEBI:58210"/>
    </ligand>
</feature>
<sequence length="311" mass="34008">MRNLACNIAGIPFANPIVMASGTFGFGQEYAKHYNINKLGGICSKGLTLEPRPGNRGIRVWETAGGMMNSVGLENPGIDAFLDEEMKFWEKIEPVKIVNLGGSNIEDYVLGALKITKDTGERRKAFLHSVDMIELNISCPNVKEGGMAFGIKTDVAREVVREVRQATSLPLAIKLSPNAENIVEMAVMCEEEGADCVSLVNTFSGMKIDIHERRSVFSNLYAGLSGPAIKPIALRMVHQVARELTIPVMGMGGITTAEDIIEFIMAGAEVVQVGTYNFMNLRAGEELLAGLNRFMQKENIKSLDEIRGIIR</sequence>
<comment type="cofactor">
    <cofactor evidence="11">
        <name>FMN</name>
        <dbReference type="ChEBI" id="CHEBI:58210"/>
    </cofactor>
    <text evidence="11">Binds 1 FMN per subunit.</text>
</comment>
<comment type="subunit">
    <text evidence="5">Homodimer.</text>
</comment>
<comment type="catalytic activity">
    <reaction evidence="1">
        <text>(S)-dihydroorotate + fumarate = orotate + succinate</text>
        <dbReference type="Rhea" id="RHEA:30059"/>
        <dbReference type="ChEBI" id="CHEBI:29806"/>
        <dbReference type="ChEBI" id="CHEBI:30031"/>
        <dbReference type="ChEBI" id="CHEBI:30839"/>
        <dbReference type="ChEBI" id="CHEBI:30864"/>
        <dbReference type="EC" id="1.3.98.1"/>
    </reaction>
</comment>
<evidence type="ECO:0000256" key="5">
    <source>
        <dbReference type="ARBA" id="ARBA00011738"/>
    </source>
</evidence>
<dbReference type="InterPro" id="IPR049622">
    <property type="entry name" value="Dihydroorotate_DH_I"/>
</dbReference>
<dbReference type="InterPro" id="IPR050074">
    <property type="entry name" value="DHO_dehydrogenase"/>
</dbReference>
<keyword evidence="6 11" id="KW-0963">Cytoplasm</keyword>
<evidence type="ECO:0000256" key="3">
    <source>
        <dbReference type="ARBA" id="ARBA00004725"/>
    </source>
</evidence>
<keyword evidence="8 11" id="KW-0288">FMN</keyword>
<feature type="binding site" evidence="11">
    <location>
        <position position="45"/>
    </location>
    <ligand>
        <name>substrate</name>
    </ligand>
</feature>
<dbReference type="InterPro" id="IPR012135">
    <property type="entry name" value="Dihydroorotate_DH_1_2"/>
</dbReference>
<dbReference type="PANTHER" id="PTHR48109">
    <property type="entry name" value="DIHYDROOROTATE DEHYDROGENASE (QUINONE), MITOCHONDRIAL-RELATED"/>
    <property type="match status" value="1"/>
</dbReference>
<comment type="subcellular location">
    <subcellularLocation>
        <location evidence="2 11">Cytoplasm</location>
    </subcellularLocation>
</comment>
<comment type="pathway">
    <text evidence="3 11">Pyrimidine metabolism; UMP biosynthesis via de novo pathway.</text>
</comment>
<dbReference type="NCBIfam" id="NF005574">
    <property type="entry name" value="PRK07259.1"/>
    <property type="match status" value="1"/>
</dbReference>
<feature type="binding site" evidence="11">
    <location>
        <position position="226"/>
    </location>
    <ligand>
        <name>FMN</name>
        <dbReference type="ChEBI" id="CHEBI:58210"/>
    </ligand>
</feature>
<reference evidence="13 14" key="1">
    <citation type="submission" date="2021-03" db="EMBL/GenBank/DDBJ databases">
        <title>Antimicrobial resistance genes in bacteria isolated from Japanese honey, and their potential for conferring macrolide and lincosamide resistance in the American foulbrood pathogen Paenibacillus larvae.</title>
        <authorList>
            <person name="Okamoto M."/>
            <person name="Kumagai M."/>
            <person name="Kanamori H."/>
            <person name="Takamatsu D."/>
        </authorList>
    </citation>
    <scope>NUCLEOTIDE SEQUENCE [LARGE SCALE GENOMIC DNA]</scope>
    <source>
        <strain evidence="13 14">J34TS1</strain>
    </source>
</reference>
<feature type="binding site" evidence="11">
    <location>
        <position position="136"/>
    </location>
    <ligand>
        <name>FMN</name>
        <dbReference type="ChEBI" id="CHEBI:58210"/>
    </ligand>
</feature>
<dbReference type="AlphaFoldDB" id="A0A919Y874"/>
<dbReference type="Proteomes" id="UP000682811">
    <property type="component" value="Unassembled WGS sequence"/>
</dbReference>
<gene>
    <name evidence="13" type="primary">pyrD_1</name>
    <name evidence="11" type="synonym">pyrD</name>
    <name evidence="13" type="ORF">J34TS1_15260</name>
</gene>
<dbReference type="EC" id="1.3.-.-" evidence="11"/>
<dbReference type="SUPFAM" id="SSF51395">
    <property type="entry name" value="FMN-linked oxidoreductases"/>
    <property type="match status" value="1"/>
</dbReference>
<dbReference type="EMBL" id="BORT01000005">
    <property type="protein sequence ID" value="GIO46761.1"/>
    <property type="molecule type" value="Genomic_DNA"/>
</dbReference>
<dbReference type="GO" id="GO:1990663">
    <property type="term" value="F:dihydroorotate dehydrogenase (fumarate) activity"/>
    <property type="evidence" value="ECO:0007669"/>
    <property type="project" value="UniProtKB-EC"/>
</dbReference>